<reference evidence="1 2" key="1">
    <citation type="journal article" date="2020" name="Phytopathology">
        <title>Genome Sequence Resources of Colletotrichum truncatum, C. plurivorum, C. musicola, and C. sojae: Four Species Pathogenic to Soybean (Glycine max).</title>
        <authorList>
            <person name="Rogerio F."/>
            <person name="Boufleur T.R."/>
            <person name="Ciampi-Guillardi M."/>
            <person name="Sukno S.A."/>
            <person name="Thon M.R."/>
            <person name="Massola Junior N.S."/>
            <person name="Baroncelli R."/>
        </authorList>
    </citation>
    <scope>NUCLEOTIDE SEQUENCE [LARGE SCALE GENOMIC DNA]</scope>
    <source>
        <strain evidence="1 2">CMES1059</strain>
    </source>
</reference>
<accession>A0ACC3YYU8</accession>
<name>A0ACC3YYU8_COLTU</name>
<organism evidence="1 2">
    <name type="scientific">Colletotrichum truncatum</name>
    <name type="common">Anthracnose fungus</name>
    <name type="synonym">Colletotrichum capsici</name>
    <dbReference type="NCBI Taxonomy" id="5467"/>
    <lineage>
        <taxon>Eukaryota</taxon>
        <taxon>Fungi</taxon>
        <taxon>Dikarya</taxon>
        <taxon>Ascomycota</taxon>
        <taxon>Pezizomycotina</taxon>
        <taxon>Sordariomycetes</taxon>
        <taxon>Hypocreomycetidae</taxon>
        <taxon>Glomerellales</taxon>
        <taxon>Glomerellaceae</taxon>
        <taxon>Colletotrichum</taxon>
        <taxon>Colletotrichum truncatum species complex</taxon>
    </lineage>
</organism>
<keyword evidence="2" id="KW-1185">Reference proteome</keyword>
<comment type="caution">
    <text evidence="1">The sequence shown here is derived from an EMBL/GenBank/DDBJ whole genome shotgun (WGS) entry which is preliminary data.</text>
</comment>
<evidence type="ECO:0000313" key="2">
    <source>
        <dbReference type="Proteomes" id="UP000805649"/>
    </source>
</evidence>
<protein>
    <submittedName>
        <fullName evidence="1">Fungal specific transcription factor domain-containing protein</fullName>
    </submittedName>
</protein>
<evidence type="ECO:0000313" key="1">
    <source>
        <dbReference type="EMBL" id="KAL0937135.1"/>
    </source>
</evidence>
<feature type="non-terminal residue" evidence="1">
    <location>
        <position position="1"/>
    </location>
</feature>
<dbReference type="Proteomes" id="UP000805649">
    <property type="component" value="Unassembled WGS sequence"/>
</dbReference>
<sequence length="613" mass="68671">GQSLEKPQGFTIIINQKPVTQNPVAEAPQNNHSSYHGPTSVLFEEIPRLQGGNNAEERFSEDTEQARYRLVAESARQRQLEYVNVSTGRLDFDGVEPELGMQLLSIFWTRQPHAGLIVYRTAFMRDMACGGPYFSRLLLNAMYYAASKHSPAKMIRQNAADRATSGWSFRQRFDELLRASFDKTHITTIQALLIMASSLFTRCGERSISWLYAGNAFNMIIDSGIHVESPTSKTMASEDLEIRRRVYWGAFMIDKIQCLYQGRHPCLRMSDTNVPLVFIDDYEELELFPGASFCDPAQPSTSPSYHITTLKSLCRLSIVMERIHNKIYAVSHLTQTSENLCKEALDLQLELEAWRQCLPTHLDFITYKTKMSPLPYNLSMLAVYNVLVILVHRLLLSDVSLSAGSIASQALATCWKAASEITHILRVHEKLYKPLSETFSLCYAAYIGATVLIHMIVRHGDQFGAVEALRICLNCLSKHQAFYSAAKRASSIIAKLMERAAVHICECGGLSGQCQLQHSAYMNAVSPNSNQVLPGGIGSDGHAANGSPNSHLIALPNLESLEFDVDLAFQDFRRLQETTDSRLGMVEYPMLYDLYHNSPQENAVESTKQAATM</sequence>
<gene>
    <name evidence="1" type="ORF">CTRU02_206866</name>
</gene>
<proteinExistence type="predicted"/>
<dbReference type="EMBL" id="VUJX02000004">
    <property type="protein sequence ID" value="KAL0937135.1"/>
    <property type="molecule type" value="Genomic_DNA"/>
</dbReference>